<evidence type="ECO:0000313" key="1">
    <source>
        <dbReference type="EMBL" id="KAL0944172.1"/>
    </source>
</evidence>
<evidence type="ECO:0000313" key="2">
    <source>
        <dbReference type="Proteomes" id="UP000805649"/>
    </source>
</evidence>
<proteinExistence type="predicted"/>
<sequence>MSSKTPNDEALAQVLSSLRSIQQTQSNLVAAVDTLAQRYQQLSGNENSTITLRPSPSLEVALEAAPTIDRHDAGIDSDQQASDSTLQAPAVPSSPSQRSGLTSRIILTTYPKQIGIKPLPLKWGELDPHNRGPVVVSRSSSTIGRRNGPGGSYSIYYALAVASKQLNLEHRPDFTNTEPAAKIGPFPQWGDPKKIVAMDPWGHLAPWLFKDTIEGENVDIRPTIAITKAHMKLPELEESVKSGRLVPDGKVCLNDLGELAVTKFAVEPVWYLPGVAERFGIDEGALRRSLFEHTGGSYPELITRGDIKVFLPPIGGLTVYCFGDPAKMSDESVRLALRIHDECNGSDVFGSDICTCRPYLIFGIEEAVKEAQRGGSGVVIYFRKEGRALVVYNARKRGEDRASDYFKRTENIAGVKDMRFQALMPDILHWLGIRKIDRMLSMSNMKHDAIVGQGIPIHERVELPEELIPADSRVEIDAKITAGYFTAGKRMTEDELRAVQGRLWEE</sequence>
<keyword evidence="2" id="KW-1185">Reference proteome</keyword>
<reference evidence="1 2" key="1">
    <citation type="journal article" date="2020" name="Phytopathology">
        <title>Genome Sequence Resources of Colletotrichum truncatum, C. plurivorum, C. musicola, and C. sojae: Four Species Pathogenic to Soybean (Glycine max).</title>
        <authorList>
            <person name="Rogerio F."/>
            <person name="Boufleur T.R."/>
            <person name="Ciampi-Guillardi M."/>
            <person name="Sukno S.A."/>
            <person name="Thon M.R."/>
            <person name="Massola Junior N.S."/>
            <person name="Baroncelli R."/>
        </authorList>
    </citation>
    <scope>NUCLEOTIDE SEQUENCE [LARGE SCALE GENOMIC DNA]</scope>
    <source>
        <strain evidence="1 2">CMES1059</strain>
    </source>
</reference>
<dbReference type="EMBL" id="VUJX02000001">
    <property type="protein sequence ID" value="KAL0944172.1"/>
    <property type="molecule type" value="Genomic_DNA"/>
</dbReference>
<name>A0ACC3ZJ55_COLTU</name>
<protein>
    <submittedName>
        <fullName evidence="1">GTP cyclohydrolase ii</fullName>
    </submittedName>
</protein>
<accession>A0ACC3ZJ55</accession>
<organism evidence="1 2">
    <name type="scientific">Colletotrichum truncatum</name>
    <name type="common">Anthracnose fungus</name>
    <name type="synonym">Colletotrichum capsici</name>
    <dbReference type="NCBI Taxonomy" id="5467"/>
    <lineage>
        <taxon>Eukaryota</taxon>
        <taxon>Fungi</taxon>
        <taxon>Dikarya</taxon>
        <taxon>Ascomycota</taxon>
        <taxon>Pezizomycotina</taxon>
        <taxon>Sordariomycetes</taxon>
        <taxon>Hypocreomycetidae</taxon>
        <taxon>Glomerellales</taxon>
        <taxon>Glomerellaceae</taxon>
        <taxon>Colletotrichum</taxon>
        <taxon>Colletotrichum truncatum species complex</taxon>
    </lineage>
</organism>
<dbReference type="Proteomes" id="UP000805649">
    <property type="component" value="Unassembled WGS sequence"/>
</dbReference>
<comment type="caution">
    <text evidence="1">The sequence shown here is derived from an EMBL/GenBank/DDBJ whole genome shotgun (WGS) entry which is preliminary data.</text>
</comment>
<gene>
    <name evidence="1" type="ORF">CTRU02_202059</name>
</gene>